<dbReference type="Proteomes" id="UP000095558">
    <property type="component" value="Unassembled WGS sequence"/>
</dbReference>
<evidence type="ECO:0000313" key="6">
    <source>
        <dbReference type="Proteomes" id="UP000095558"/>
    </source>
</evidence>
<dbReference type="SUPFAM" id="SSF46785">
    <property type="entry name" value="Winged helix' DNA-binding domain"/>
    <property type="match status" value="1"/>
</dbReference>
<dbReference type="SMART" id="SM00347">
    <property type="entry name" value="HTH_MARR"/>
    <property type="match status" value="1"/>
</dbReference>
<keyword evidence="1" id="KW-0805">Transcription regulation</keyword>
<proteinExistence type="predicted"/>
<dbReference type="EMBL" id="CYZV01000006">
    <property type="protein sequence ID" value="CUN78055.1"/>
    <property type="molecule type" value="Genomic_DNA"/>
</dbReference>
<reference evidence="5 6" key="1">
    <citation type="submission" date="2015-09" db="EMBL/GenBank/DDBJ databases">
        <authorList>
            <consortium name="Pathogen Informatics"/>
        </authorList>
    </citation>
    <scope>NUCLEOTIDE SEQUENCE [LARGE SCALE GENOMIC DNA]</scope>
    <source>
        <strain evidence="5 6">2789STDY5834855</strain>
    </source>
</reference>
<dbReference type="GO" id="GO:0003700">
    <property type="term" value="F:DNA-binding transcription factor activity"/>
    <property type="evidence" value="ECO:0007669"/>
    <property type="project" value="InterPro"/>
</dbReference>
<sequence length="150" mass="17445">MIMENNDWITMVENMNEIRLFSRLLIRRVTKEHEISTQHLDLLSQLIINNGGMTPLRLSKAMCVSKTIISRLIEGLSQAGYVVKKQDSHDKRSYSIFITEAGEKKVDEILKFYLGPIYNLRRKLGDKDFSELMYFIEMANKKIGEEGELE</sequence>
<evidence type="ECO:0000256" key="2">
    <source>
        <dbReference type="ARBA" id="ARBA00023125"/>
    </source>
</evidence>
<dbReference type="InterPro" id="IPR036388">
    <property type="entry name" value="WH-like_DNA-bd_sf"/>
</dbReference>
<dbReference type="PROSITE" id="PS50995">
    <property type="entry name" value="HTH_MARR_2"/>
    <property type="match status" value="1"/>
</dbReference>
<evidence type="ECO:0000313" key="5">
    <source>
        <dbReference type="EMBL" id="CUN78055.1"/>
    </source>
</evidence>
<feature type="domain" description="HTH marR-type" evidence="4">
    <location>
        <begin position="1"/>
        <end position="141"/>
    </location>
</feature>
<name>A0A173ZS52_9CLOT</name>
<keyword evidence="2" id="KW-0238">DNA-binding</keyword>
<dbReference type="InterPro" id="IPR036390">
    <property type="entry name" value="WH_DNA-bd_sf"/>
</dbReference>
<keyword evidence="3" id="KW-0804">Transcription</keyword>
<dbReference type="AlphaFoldDB" id="A0A173ZS52"/>
<gene>
    <name evidence="5" type="ORF">ERS852470_00697</name>
</gene>
<dbReference type="Pfam" id="PF01047">
    <property type="entry name" value="MarR"/>
    <property type="match status" value="1"/>
</dbReference>
<dbReference type="PANTHER" id="PTHR42756">
    <property type="entry name" value="TRANSCRIPTIONAL REGULATOR, MARR"/>
    <property type="match status" value="1"/>
</dbReference>
<organism evidence="5 6">
    <name type="scientific">Clostridium disporicum</name>
    <dbReference type="NCBI Taxonomy" id="84024"/>
    <lineage>
        <taxon>Bacteria</taxon>
        <taxon>Bacillati</taxon>
        <taxon>Bacillota</taxon>
        <taxon>Clostridia</taxon>
        <taxon>Eubacteriales</taxon>
        <taxon>Clostridiaceae</taxon>
        <taxon>Clostridium</taxon>
    </lineage>
</organism>
<protein>
    <submittedName>
        <fullName evidence="5">Transcriptional regulators</fullName>
    </submittedName>
</protein>
<dbReference type="PRINTS" id="PR00598">
    <property type="entry name" value="HTHMARR"/>
</dbReference>
<evidence type="ECO:0000256" key="3">
    <source>
        <dbReference type="ARBA" id="ARBA00023163"/>
    </source>
</evidence>
<evidence type="ECO:0000259" key="4">
    <source>
        <dbReference type="PROSITE" id="PS50995"/>
    </source>
</evidence>
<dbReference type="InterPro" id="IPR000835">
    <property type="entry name" value="HTH_MarR-typ"/>
</dbReference>
<dbReference type="PANTHER" id="PTHR42756:SF1">
    <property type="entry name" value="TRANSCRIPTIONAL REPRESSOR OF EMRAB OPERON"/>
    <property type="match status" value="1"/>
</dbReference>
<evidence type="ECO:0000256" key="1">
    <source>
        <dbReference type="ARBA" id="ARBA00023015"/>
    </source>
</evidence>
<dbReference type="GO" id="GO:0003677">
    <property type="term" value="F:DNA binding"/>
    <property type="evidence" value="ECO:0007669"/>
    <property type="project" value="UniProtKB-KW"/>
</dbReference>
<dbReference type="Gene3D" id="1.10.10.10">
    <property type="entry name" value="Winged helix-like DNA-binding domain superfamily/Winged helix DNA-binding domain"/>
    <property type="match status" value="1"/>
</dbReference>
<accession>A0A173ZS52</accession>